<sequence length="263" mass="28127">MTVEIPEVAVPGQPLTPLHQLDPSTKQISRFQPGDGAVVQEVRVGGTVQKVITATLVGRVEVESTVVDSDKDGKEDKQRVVTVSVVPPNQNKFDKIKFTNHSPKEGDVVLARITRLSLKQAYVEILAIEGSGNVLSDSGIGSNGDGEVAACGGSGGGTFSIHLGSSDLGETFKGVIRSQDVRSTERDRVKIIESFRPNDIVRAQVISLGDGANYYLTTARNDLGVVFAKAHNGTGGMMYAIDWQTMVCPSTGELEQRKCAKPF</sequence>
<evidence type="ECO:0000313" key="6">
    <source>
        <dbReference type="Proteomes" id="UP000038830"/>
    </source>
</evidence>
<dbReference type="PANTHER" id="PTHR12686:SF8">
    <property type="entry name" value="EXOSOME COMPLEX COMPONENT CSL4"/>
    <property type="match status" value="1"/>
</dbReference>
<dbReference type="GO" id="GO:0005737">
    <property type="term" value="C:cytoplasm"/>
    <property type="evidence" value="ECO:0007669"/>
    <property type="project" value="TreeGrafter"/>
</dbReference>
<dbReference type="GO" id="GO:0006396">
    <property type="term" value="P:RNA processing"/>
    <property type="evidence" value="ECO:0007669"/>
    <property type="project" value="InterPro"/>
</dbReference>
<evidence type="ECO:0000256" key="3">
    <source>
        <dbReference type="ARBA" id="ARBA00022835"/>
    </source>
</evidence>
<evidence type="ECO:0000259" key="4">
    <source>
        <dbReference type="Pfam" id="PF10447"/>
    </source>
</evidence>
<comment type="subcellular location">
    <subcellularLocation>
        <location evidence="1">Nucleus</location>
        <location evidence="1">Nucleolus</location>
    </subcellularLocation>
</comment>
<evidence type="ECO:0000256" key="1">
    <source>
        <dbReference type="ARBA" id="ARBA00004604"/>
    </source>
</evidence>
<name>A0A0H5BYY0_CYBJN</name>
<dbReference type="InterPro" id="IPR039771">
    <property type="entry name" value="Csl4"/>
</dbReference>
<dbReference type="InterPro" id="IPR019495">
    <property type="entry name" value="EXOSC1_C"/>
</dbReference>
<dbReference type="FunFam" id="2.40.50.140:FF:000312">
    <property type="entry name" value="Exosome complex component CSL4"/>
    <property type="match status" value="1"/>
</dbReference>
<accession>A0A0H5BYY0</accession>
<dbReference type="InterPro" id="IPR012340">
    <property type="entry name" value="NA-bd_OB-fold"/>
</dbReference>
<dbReference type="SUPFAM" id="SSF50249">
    <property type="entry name" value="Nucleic acid-binding proteins"/>
    <property type="match status" value="1"/>
</dbReference>
<gene>
    <name evidence="5" type="ORF">BN1211_0489</name>
</gene>
<protein>
    <recommendedName>
        <fullName evidence="4">Exosome complex component CSL4 C-terminal domain-containing protein</fullName>
    </recommendedName>
</protein>
<dbReference type="AlphaFoldDB" id="A0A0H5BYY0"/>
<evidence type="ECO:0000256" key="2">
    <source>
        <dbReference type="ARBA" id="ARBA00022490"/>
    </source>
</evidence>
<proteinExistence type="predicted"/>
<dbReference type="Gene3D" id="2.40.50.880">
    <property type="match status" value="1"/>
</dbReference>
<organism evidence="5 6">
    <name type="scientific">Cyberlindnera jadinii (strain ATCC 18201 / CBS 1600 / BCRC 20928 / JCM 3617 / NBRC 0987 / NRRL Y-1542)</name>
    <name type="common">Torula yeast</name>
    <name type="synonym">Candida utilis</name>
    <dbReference type="NCBI Taxonomy" id="983966"/>
    <lineage>
        <taxon>Eukaryota</taxon>
        <taxon>Fungi</taxon>
        <taxon>Dikarya</taxon>
        <taxon>Ascomycota</taxon>
        <taxon>Saccharomycotina</taxon>
        <taxon>Saccharomycetes</taxon>
        <taxon>Phaffomycetales</taxon>
        <taxon>Phaffomycetaceae</taxon>
        <taxon>Cyberlindnera</taxon>
    </lineage>
</organism>
<dbReference type="Proteomes" id="UP000038830">
    <property type="component" value="Unassembled WGS sequence"/>
</dbReference>
<dbReference type="GO" id="GO:0005730">
    <property type="term" value="C:nucleolus"/>
    <property type="evidence" value="ECO:0007669"/>
    <property type="project" value="UniProtKB-SubCell"/>
</dbReference>
<dbReference type="Gene3D" id="2.40.50.140">
    <property type="entry name" value="Nucleic acid-binding proteins"/>
    <property type="match status" value="1"/>
</dbReference>
<reference evidence="6" key="1">
    <citation type="journal article" date="2015" name="J. Biotechnol.">
        <title>The structure of the Cyberlindnera jadinii genome and its relation to Candida utilis analyzed by the occurrence of single nucleotide polymorphisms.</title>
        <authorList>
            <person name="Rupp O."/>
            <person name="Brinkrolf K."/>
            <person name="Buerth C."/>
            <person name="Kunigo M."/>
            <person name="Schneider J."/>
            <person name="Jaenicke S."/>
            <person name="Goesmann A."/>
            <person name="Puehler A."/>
            <person name="Jaeger K.-E."/>
            <person name="Ernst J.F."/>
        </authorList>
    </citation>
    <scope>NUCLEOTIDE SEQUENCE [LARGE SCALE GENOMIC DNA]</scope>
    <source>
        <strain evidence="6">ATCC 18201 / CBS 1600 / BCRC 20928 / JCM 3617 / NBRC 0987 / NRRL Y-1542</strain>
    </source>
</reference>
<dbReference type="GO" id="GO:0000176">
    <property type="term" value="C:nuclear exosome (RNase complex)"/>
    <property type="evidence" value="ECO:0007669"/>
    <property type="project" value="TreeGrafter"/>
</dbReference>
<dbReference type="PANTHER" id="PTHR12686">
    <property type="entry name" value="3'-5' EXORIBONUCLEASE CSL4-RELATED"/>
    <property type="match status" value="1"/>
</dbReference>
<feature type="domain" description="Exosome complex component CSL4 C-terminal" evidence="4">
    <location>
        <begin position="103"/>
        <end position="208"/>
    </location>
</feature>
<evidence type="ECO:0000313" key="5">
    <source>
        <dbReference type="EMBL" id="CEP20586.1"/>
    </source>
</evidence>
<keyword evidence="3" id="KW-0271">Exosome</keyword>
<dbReference type="GO" id="GO:0003723">
    <property type="term" value="F:RNA binding"/>
    <property type="evidence" value="ECO:0007669"/>
    <property type="project" value="InterPro"/>
</dbReference>
<dbReference type="EMBL" id="CDQK01000001">
    <property type="protein sequence ID" value="CEP20586.1"/>
    <property type="molecule type" value="Genomic_DNA"/>
</dbReference>
<keyword evidence="2" id="KW-0963">Cytoplasm</keyword>
<dbReference type="Pfam" id="PF10447">
    <property type="entry name" value="EXOSC1"/>
    <property type="match status" value="1"/>
</dbReference>